<dbReference type="Pfam" id="PF00106">
    <property type="entry name" value="adh_short"/>
    <property type="match status" value="1"/>
</dbReference>
<sequence length="277" mass="29919">MGCFQSLGTSRIIMDLQLEGKTAFISGSTAGIGFAIAKSLLNEGAKVIINGRSNKSVDKALDSLQSEFPEGSLKGFAADFENKSQVQELIHHLPRVDILINNIGIYKAAPFLEMQDEDWFQQFEVNVMSGVRLSREFLPKMLENNWGRIVFVSSECAALVPPDMLAYSMTKTAMLAVSKGLAQLTKGTGVTVNSVLPGSTLSDGAERFLEMEAEKTARTKAEVEADFFTEVRTSSLLQRFATVDEVAHTITYLSSPLSSATNSAAIKIDGGSTGGIF</sequence>
<dbReference type="PANTHER" id="PTHR42879">
    <property type="entry name" value="3-OXOACYL-(ACYL-CARRIER-PROTEIN) REDUCTASE"/>
    <property type="match status" value="1"/>
</dbReference>
<evidence type="ECO:0000313" key="4">
    <source>
        <dbReference type="Proteomes" id="UP000184532"/>
    </source>
</evidence>
<accession>A0A1M5KN86</accession>
<dbReference type="GO" id="GO:0032787">
    <property type="term" value="P:monocarboxylic acid metabolic process"/>
    <property type="evidence" value="ECO:0007669"/>
    <property type="project" value="UniProtKB-ARBA"/>
</dbReference>
<dbReference type="STRING" id="570519.SAMN04488116_1686"/>
<name>A0A1M5KN86_9FLAO</name>
<comment type="similarity">
    <text evidence="1 2">Belongs to the short-chain dehydrogenases/reductases (SDR) family.</text>
</comment>
<evidence type="ECO:0000256" key="2">
    <source>
        <dbReference type="RuleBase" id="RU000363"/>
    </source>
</evidence>
<dbReference type="PRINTS" id="PR00080">
    <property type="entry name" value="SDRFAMILY"/>
</dbReference>
<dbReference type="InterPro" id="IPR002347">
    <property type="entry name" value="SDR_fam"/>
</dbReference>
<evidence type="ECO:0000256" key="1">
    <source>
        <dbReference type="ARBA" id="ARBA00006484"/>
    </source>
</evidence>
<dbReference type="AlphaFoldDB" id="A0A1M5KN86"/>
<dbReference type="InterPro" id="IPR050259">
    <property type="entry name" value="SDR"/>
</dbReference>
<dbReference type="PRINTS" id="PR00081">
    <property type="entry name" value="GDHRDH"/>
</dbReference>
<dbReference type="InterPro" id="IPR036291">
    <property type="entry name" value="NAD(P)-bd_dom_sf"/>
</dbReference>
<dbReference type="EMBL" id="FQWL01000002">
    <property type="protein sequence ID" value="SHG54294.1"/>
    <property type="molecule type" value="Genomic_DNA"/>
</dbReference>
<dbReference type="FunFam" id="3.40.50.720:FF:000084">
    <property type="entry name" value="Short-chain dehydrogenase reductase"/>
    <property type="match status" value="1"/>
</dbReference>
<dbReference type="InterPro" id="IPR020904">
    <property type="entry name" value="Sc_DH/Rdtase_CS"/>
</dbReference>
<gene>
    <name evidence="3" type="ORF">SAMN04488116_1686</name>
</gene>
<dbReference type="SUPFAM" id="SSF51735">
    <property type="entry name" value="NAD(P)-binding Rossmann-fold domains"/>
    <property type="match status" value="1"/>
</dbReference>
<dbReference type="Proteomes" id="UP000184532">
    <property type="component" value="Unassembled WGS sequence"/>
</dbReference>
<evidence type="ECO:0000313" key="3">
    <source>
        <dbReference type="EMBL" id="SHG54294.1"/>
    </source>
</evidence>
<dbReference type="Gene3D" id="3.40.50.720">
    <property type="entry name" value="NAD(P)-binding Rossmann-like Domain"/>
    <property type="match status" value="1"/>
</dbReference>
<protein>
    <submittedName>
        <fullName evidence="3">NAD(P)-dependent dehydrogenase, short-chain alcohol dehydrogenase family</fullName>
    </submittedName>
</protein>
<reference evidence="4" key="1">
    <citation type="submission" date="2016-11" db="EMBL/GenBank/DDBJ databases">
        <authorList>
            <person name="Varghese N."/>
            <person name="Submissions S."/>
        </authorList>
    </citation>
    <scope>NUCLEOTIDE SEQUENCE [LARGE SCALE GENOMIC DNA]</scope>
    <source>
        <strain evidence="4">DSM 22638</strain>
    </source>
</reference>
<keyword evidence="4" id="KW-1185">Reference proteome</keyword>
<proteinExistence type="inferred from homology"/>
<organism evidence="3 4">
    <name type="scientific">Flagellimonas flava</name>
    <dbReference type="NCBI Taxonomy" id="570519"/>
    <lineage>
        <taxon>Bacteria</taxon>
        <taxon>Pseudomonadati</taxon>
        <taxon>Bacteroidota</taxon>
        <taxon>Flavobacteriia</taxon>
        <taxon>Flavobacteriales</taxon>
        <taxon>Flavobacteriaceae</taxon>
        <taxon>Flagellimonas</taxon>
    </lineage>
</organism>
<dbReference type="PROSITE" id="PS00061">
    <property type="entry name" value="ADH_SHORT"/>
    <property type="match status" value="1"/>
</dbReference>